<feature type="transmembrane region" description="Helical" evidence="6">
    <location>
        <begin position="516"/>
        <end position="538"/>
    </location>
</feature>
<feature type="transmembrane region" description="Helical" evidence="6">
    <location>
        <begin position="155"/>
        <end position="177"/>
    </location>
</feature>
<feature type="transmembrane region" description="Helical" evidence="6">
    <location>
        <begin position="57"/>
        <end position="82"/>
    </location>
</feature>
<evidence type="ECO:0000256" key="5">
    <source>
        <dbReference type="ARBA" id="ARBA00023136"/>
    </source>
</evidence>
<dbReference type="GO" id="GO:0005886">
    <property type="term" value="C:plasma membrane"/>
    <property type="evidence" value="ECO:0007669"/>
    <property type="project" value="UniProtKB-SubCell"/>
</dbReference>
<feature type="transmembrane region" description="Helical" evidence="6">
    <location>
        <begin position="198"/>
        <end position="218"/>
    </location>
</feature>
<proteinExistence type="inferred from homology"/>
<evidence type="ECO:0000256" key="4">
    <source>
        <dbReference type="ARBA" id="ARBA00022989"/>
    </source>
</evidence>
<gene>
    <name evidence="8" type="ORF">U732_4092</name>
</gene>
<dbReference type="PANTHER" id="PTHR46795">
    <property type="entry name" value="ABC TRANSPORTER PERMEASE-RELATED-RELATED"/>
    <property type="match status" value="1"/>
</dbReference>
<reference evidence="8 9" key="1">
    <citation type="journal article" date="2015" name="Infect. Genet. Evol.">
        <title>Genomic sequences of six botulinum neurotoxin-producing strains representing three clostridial species illustrate the mobility and diversity of botulinum neurotoxin genes.</title>
        <authorList>
            <person name="Smith T.J."/>
            <person name="Hill K.K."/>
            <person name="Xie G."/>
            <person name="Foley B.T."/>
            <person name="Williamson C.H."/>
            <person name="Foster J.T."/>
            <person name="Johnson S.L."/>
            <person name="Chertkov O."/>
            <person name="Teshima H."/>
            <person name="Gibbons H.S."/>
            <person name="Johnsky L.A."/>
            <person name="Karavis M.A."/>
            <person name="Smith L.A."/>
        </authorList>
    </citation>
    <scope>NUCLEOTIDE SEQUENCE [LARGE SCALE GENOMIC DNA]</scope>
    <source>
        <strain evidence="8 9">CDC 2741</strain>
    </source>
</reference>
<keyword evidence="3 6" id="KW-0812">Transmembrane</keyword>
<feature type="transmembrane region" description="Helical" evidence="6">
    <location>
        <begin position="18"/>
        <end position="37"/>
    </location>
</feature>
<dbReference type="GO" id="GO:0055085">
    <property type="term" value="P:transmembrane transport"/>
    <property type="evidence" value="ECO:0007669"/>
    <property type="project" value="UniProtKB-UniRule"/>
</dbReference>
<organism evidence="8 9">
    <name type="scientific">Clostridium argentinense CDC 2741</name>
    <dbReference type="NCBI Taxonomy" id="1418104"/>
    <lineage>
        <taxon>Bacteria</taxon>
        <taxon>Bacillati</taxon>
        <taxon>Bacillota</taxon>
        <taxon>Clostridia</taxon>
        <taxon>Eubacteriales</taxon>
        <taxon>Clostridiaceae</taxon>
        <taxon>Clostridium</taxon>
    </lineage>
</organism>
<dbReference type="PANTHER" id="PTHR46795:SF3">
    <property type="entry name" value="ABC TRANSPORTER PERMEASE"/>
    <property type="match status" value="1"/>
</dbReference>
<feature type="domain" description="ABC3 transporter permease C-terminal" evidence="7">
    <location>
        <begin position="62"/>
        <end position="171"/>
    </location>
</feature>
<feature type="transmembrane region" description="Helical" evidence="6">
    <location>
        <begin position="102"/>
        <end position="127"/>
    </location>
</feature>
<feature type="transmembrane region" description="Helical" evidence="6">
    <location>
        <begin position="285"/>
        <end position="304"/>
    </location>
</feature>
<dbReference type="PIRSF" id="PIRSF018968">
    <property type="entry name" value="ABC_permease_BceB"/>
    <property type="match status" value="1"/>
</dbReference>
<dbReference type="Proteomes" id="UP000031366">
    <property type="component" value="Unassembled WGS sequence"/>
</dbReference>
<accession>A0A0C1UM67</accession>
<dbReference type="InterPro" id="IPR027022">
    <property type="entry name" value="ABC_permease_BceB-typ"/>
</dbReference>
<name>A0A0C1UM67_9CLOT</name>
<keyword evidence="5 6" id="KW-0472">Membrane</keyword>
<dbReference type="InterPro" id="IPR052536">
    <property type="entry name" value="ABC-4_Integral_Memb_Prot"/>
</dbReference>
<protein>
    <submittedName>
        <fullName evidence="8">FtsX-like permease family protein</fullName>
    </submittedName>
</protein>
<keyword evidence="6" id="KW-0813">Transport</keyword>
<dbReference type="OrthoDB" id="9781780at2"/>
<evidence type="ECO:0000256" key="1">
    <source>
        <dbReference type="ARBA" id="ARBA00004651"/>
    </source>
</evidence>
<keyword evidence="9" id="KW-1185">Reference proteome</keyword>
<feature type="transmembrane region" description="Helical" evidence="6">
    <location>
        <begin position="606"/>
        <end position="624"/>
    </location>
</feature>
<comment type="similarity">
    <text evidence="6">Belongs to the ABC-4 integral membrane protein family.</text>
</comment>
<evidence type="ECO:0000259" key="7">
    <source>
        <dbReference type="Pfam" id="PF02687"/>
    </source>
</evidence>
<feature type="transmembrane region" description="Helical" evidence="6">
    <location>
        <begin position="572"/>
        <end position="594"/>
    </location>
</feature>
<sequence>MNSFKMALRNCRNNIRVYYVHLIAMTISVAILFNFQSLRYGETIKNFDKVGEGYCTIMLKTITVMLIVFLAFFIWFSTNIFLKQRKKEIGIYAFMGIDNYQIGRIFFFETLLLGLFSIFLGIIIGIFSTKLFQMIVIKASGFQVESKFDITFNSIGSTILIFLAIFLFMSLKGFINIASCKLIDLFNAAKKEDKMPKIGALIYLIAIISVIIIILGYRNAYLAADNFNKTLNALILVILGTYGLLGGVLPVVLKHLIRRKSFFYNGVNVISISNIAYRIRSNYRTYATVVILVAATITALGTAITMNHTYKSRIENKYIYTFSYASLKDINEKSIKNIIEKSNHKITKEVKLSLLYSDNIDGYNKYGLISFVKYSDFIRVLKELGNYELVNSMDSNLTEENRCIYVQKAGTLITLSLGEKTDEFIINNKKFSVSEKIKIPFLGGIYPSDLLIINDGTYSELERELKKINFYGIKVDNQENTKVLTKELENMANKDRNNLMHYFYLDQKDSDNWVKFVYVIGCFLALVFAVATGSIVYFKIFDDANNDKEKYKILIKLGINDSDIATSVNKQISIFFILTLTLGILHSIFAIRILSKMLFVNLIKPFIITVLIFIVIYLIFFVIAKRNFIRVIREE</sequence>
<evidence type="ECO:0000256" key="2">
    <source>
        <dbReference type="ARBA" id="ARBA00022475"/>
    </source>
</evidence>
<dbReference type="RefSeq" id="WP_039629880.1">
    <property type="nucleotide sequence ID" value="NZ_AYSO01000010.1"/>
</dbReference>
<dbReference type="Pfam" id="PF02687">
    <property type="entry name" value="FtsX"/>
    <property type="match status" value="1"/>
</dbReference>
<comment type="caution">
    <text evidence="8">The sequence shown here is derived from an EMBL/GenBank/DDBJ whole genome shotgun (WGS) entry which is preliminary data.</text>
</comment>
<feature type="transmembrane region" description="Helical" evidence="6">
    <location>
        <begin position="230"/>
        <end position="253"/>
    </location>
</feature>
<comment type="subcellular location">
    <subcellularLocation>
        <location evidence="1 6">Cell membrane</location>
        <topology evidence="1 6">Multi-pass membrane protein</topology>
    </subcellularLocation>
</comment>
<keyword evidence="4 6" id="KW-1133">Transmembrane helix</keyword>
<dbReference type="STRING" id="29341.RSJ17_10540"/>
<evidence type="ECO:0000256" key="3">
    <source>
        <dbReference type="ARBA" id="ARBA00022692"/>
    </source>
</evidence>
<evidence type="ECO:0000313" key="8">
    <source>
        <dbReference type="EMBL" id="KIE48320.1"/>
    </source>
</evidence>
<dbReference type="EMBL" id="AYSO01000010">
    <property type="protein sequence ID" value="KIE48320.1"/>
    <property type="molecule type" value="Genomic_DNA"/>
</dbReference>
<evidence type="ECO:0000256" key="6">
    <source>
        <dbReference type="PIRNR" id="PIRNR018968"/>
    </source>
</evidence>
<dbReference type="InterPro" id="IPR003838">
    <property type="entry name" value="ABC3_permease_C"/>
</dbReference>
<evidence type="ECO:0000313" key="9">
    <source>
        <dbReference type="Proteomes" id="UP000031366"/>
    </source>
</evidence>
<dbReference type="AlphaFoldDB" id="A0A0C1UM67"/>
<keyword evidence="2 6" id="KW-1003">Cell membrane</keyword>